<feature type="domain" description="hAT-like transposase RNase-H fold" evidence="2">
    <location>
        <begin position="324"/>
        <end position="422"/>
    </location>
</feature>
<dbReference type="InterPro" id="IPR052035">
    <property type="entry name" value="ZnF_BED_domain_contain"/>
</dbReference>
<name>A0A8T1R635_CARIL</name>
<evidence type="ECO:0000313" key="3">
    <source>
        <dbReference type="EMBL" id="KAG6661944.1"/>
    </source>
</evidence>
<dbReference type="InterPro" id="IPR025525">
    <property type="entry name" value="hAT-like_transposase_RNase-H"/>
</dbReference>
<reference evidence="3" key="1">
    <citation type="submission" date="2020-12" db="EMBL/GenBank/DDBJ databases">
        <title>WGS assembly of Carya illinoinensis cv. Pawnee.</title>
        <authorList>
            <person name="Platts A."/>
            <person name="Shu S."/>
            <person name="Wright S."/>
            <person name="Barry K."/>
            <person name="Edger P."/>
            <person name="Pires J.C."/>
            <person name="Schmutz J."/>
        </authorList>
    </citation>
    <scope>NUCLEOTIDE SEQUENCE</scope>
    <source>
        <tissue evidence="3">Leaf</tissue>
    </source>
</reference>
<sequence length="554" mass="63552">MVPDSEKKDGKPRARCKLCGVTYMAASKYGTGNMKCHIDTCLRRSSRDIGQCLLSQNSGFGSVSVGNLKFDSNEYRELLIAAIVKHELPCRFVEYSGVRSLLQYLRPDVPIISRNTAKADLVKMYHREKKKRIRCFLNDSPGRISLTSDLWTSITTDGYTCITAHFLDKKWVLQKRVLNFSFMPPPHNGISLSEKNFNLLCEWGIQHKIFALTLDNASSNDVSVELLRTQLNIKKALVCDCEFFHLRCCAHILNLVVQDGLKEIDHAIQKVRESINAIFYRRAFSHLELTDSNFKHYPSNSEWEKVEKIKGLLSVFYEATCDFSGTKYPTANLYFPAMFFIYFTLKRHSEGEDDYMKRISCQMLTKFEKYWFEFNVLLAIAVILDPRYKLHFVDFSYTKLYGDCSIEFMSVRTKMAYLFMEYASSSVPTCSTMTSESNVSGVQSESSVNKQVFQEDTVEELGKDGPSKTTRGLGFRELESFSKALLAKQCWRIRTNLNSIAAMVLKDKYHKQTSVLEAKLGHGPSLFWKSLWGSLELLKEALVWRVGNRHSIKV</sequence>
<dbReference type="PANTHER" id="PTHR46481">
    <property type="entry name" value="ZINC FINGER BED DOMAIN-CONTAINING PROTEIN 4"/>
    <property type="match status" value="1"/>
</dbReference>
<evidence type="ECO:0000313" key="4">
    <source>
        <dbReference type="Proteomes" id="UP000811609"/>
    </source>
</evidence>
<keyword evidence="4" id="KW-1185">Reference proteome</keyword>
<dbReference type="AlphaFoldDB" id="A0A8T1R635"/>
<comment type="caution">
    <text evidence="3">The sequence shown here is derived from an EMBL/GenBank/DDBJ whole genome shotgun (WGS) entry which is preliminary data.</text>
</comment>
<gene>
    <name evidence="3" type="ORF">CIPAW_03G210400</name>
</gene>
<dbReference type="Proteomes" id="UP000811609">
    <property type="component" value="Chromosome 3"/>
</dbReference>
<dbReference type="GO" id="GO:0003677">
    <property type="term" value="F:DNA binding"/>
    <property type="evidence" value="ECO:0007669"/>
    <property type="project" value="UniProtKB-KW"/>
</dbReference>
<dbReference type="PANTHER" id="PTHR46481:SF6">
    <property type="entry name" value="ZINC FINGER BED DOMAIN-CONTAINING PROTEIN RICESLEEPER 2-LIKE"/>
    <property type="match status" value="1"/>
</dbReference>
<proteinExistence type="predicted"/>
<accession>A0A8T1R635</accession>
<organism evidence="3 4">
    <name type="scientific">Carya illinoinensis</name>
    <name type="common">Pecan</name>
    <dbReference type="NCBI Taxonomy" id="32201"/>
    <lineage>
        <taxon>Eukaryota</taxon>
        <taxon>Viridiplantae</taxon>
        <taxon>Streptophyta</taxon>
        <taxon>Embryophyta</taxon>
        <taxon>Tracheophyta</taxon>
        <taxon>Spermatophyta</taxon>
        <taxon>Magnoliopsida</taxon>
        <taxon>eudicotyledons</taxon>
        <taxon>Gunneridae</taxon>
        <taxon>Pentapetalae</taxon>
        <taxon>rosids</taxon>
        <taxon>fabids</taxon>
        <taxon>Fagales</taxon>
        <taxon>Juglandaceae</taxon>
        <taxon>Carya</taxon>
    </lineage>
</organism>
<dbReference type="EMBL" id="CM031811">
    <property type="protein sequence ID" value="KAG6661944.1"/>
    <property type="molecule type" value="Genomic_DNA"/>
</dbReference>
<keyword evidence="1" id="KW-0238">DNA-binding</keyword>
<protein>
    <recommendedName>
        <fullName evidence="2">hAT-like transposase RNase-H fold domain-containing protein</fullName>
    </recommendedName>
</protein>
<dbReference type="Pfam" id="PF14372">
    <property type="entry name" value="hAT-like_RNase-H"/>
    <property type="match status" value="1"/>
</dbReference>
<evidence type="ECO:0000256" key="1">
    <source>
        <dbReference type="ARBA" id="ARBA00023125"/>
    </source>
</evidence>
<evidence type="ECO:0000259" key="2">
    <source>
        <dbReference type="Pfam" id="PF14372"/>
    </source>
</evidence>